<dbReference type="Proteomes" id="UP000307943">
    <property type="component" value="Unassembled WGS sequence"/>
</dbReference>
<sequence length="113" mass="12842">MEIYISKASENHLFIRFPYDAGYIDNMRQIPGARWDKPNRAWKIGYTYLNVERFMDLFDGCPVTVDSELGQECEPLVERFGENKEESAEQADDAAPPLDCNGELGGRTSESKS</sequence>
<accession>A0A5C4T215</accession>
<organism evidence="2 3">
    <name type="scientific">Paenibacillus hemerocallicola</name>
    <dbReference type="NCBI Taxonomy" id="1172614"/>
    <lineage>
        <taxon>Bacteria</taxon>
        <taxon>Bacillati</taxon>
        <taxon>Bacillota</taxon>
        <taxon>Bacilli</taxon>
        <taxon>Bacillales</taxon>
        <taxon>Paenibacillaceae</taxon>
        <taxon>Paenibacillus</taxon>
    </lineage>
</organism>
<proteinExistence type="predicted"/>
<feature type="region of interest" description="Disordered" evidence="1">
    <location>
        <begin position="80"/>
        <end position="113"/>
    </location>
</feature>
<reference evidence="2 3" key="1">
    <citation type="submission" date="2019-05" db="EMBL/GenBank/DDBJ databases">
        <title>We sequenced the genome of Paenibacillus hemerocallicola KCTC 33185 for further insight into its adaptation and study the phylogeny of Paenibacillus.</title>
        <authorList>
            <person name="Narsing Rao M.P."/>
        </authorList>
    </citation>
    <scope>NUCLEOTIDE SEQUENCE [LARGE SCALE GENOMIC DNA]</scope>
    <source>
        <strain evidence="2 3">KCTC 33185</strain>
    </source>
</reference>
<evidence type="ECO:0000313" key="2">
    <source>
        <dbReference type="EMBL" id="TNJ63043.1"/>
    </source>
</evidence>
<comment type="caution">
    <text evidence="2">The sequence shown here is derived from an EMBL/GenBank/DDBJ whole genome shotgun (WGS) entry which is preliminary data.</text>
</comment>
<gene>
    <name evidence="2" type="ORF">FE784_27580</name>
</gene>
<dbReference type="RefSeq" id="WP_139605474.1">
    <property type="nucleotide sequence ID" value="NZ_VDCQ01000049.1"/>
</dbReference>
<dbReference type="EMBL" id="VDCQ01000049">
    <property type="protein sequence ID" value="TNJ63043.1"/>
    <property type="molecule type" value="Genomic_DNA"/>
</dbReference>
<evidence type="ECO:0000313" key="3">
    <source>
        <dbReference type="Proteomes" id="UP000307943"/>
    </source>
</evidence>
<keyword evidence="3" id="KW-1185">Reference proteome</keyword>
<name>A0A5C4T215_9BACL</name>
<evidence type="ECO:0000256" key="1">
    <source>
        <dbReference type="SAM" id="MobiDB-lite"/>
    </source>
</evidence>
<dbReference type="AlphaFoldDB" id="A0A5C4T215"/>
<dbReference type="OrthoDB" id="1915068at2"/>
<protein>
    <submittedName>
        <fullName evidence="2">Uncharacterized protein</fullName>
    </submittedName>
</protein>